<dbReference type="InterPro" id="IPR006429">
    <property type="entry name" value="Phage_lambda_portal"/>
</dbReference>
<dbReference type="EMBL" id="KP795532">
    <property type="protein sequence ID" value="AKN37328.1"/>
    <property type="molecule type" value="Genomic_DNA"/>
</dbReference>
<dbReference type="Pfam" id="PF05136">
    <property type="entry name" value="Phage_portal_2"/>
    <property type="match status" value="1"/>
</dbReference>
<evidence type="ECO:0000256" key="1">
    <source>
        <dbReference type="SAM" id="MobiDB-lite"/>
    </source>
</evidence>
<dbReference type="NCBIfam" id="TIGR01539">
    <property type="entry name" value="portal_lambda"/>
    <property type="match status" value="1"/>
</dbReference>
<dbReference type="GO" id="GO:0019068">
    <property type="term" value="P:virion assembly"/>
    <property type="evidence" value="ECO:0007669"/>
    <property type="project" value="InterPro"/>
</dbReference>
<feature type="region of interest" description="Disordered" evidence="1">
    <location>
        <begin position="465"/>
        <end position="491"/>
    </location>
</feature>
<dbReference type="GO" id="GO:0005198">
    <property type="term" value="F:structural molecule activity"/>
    <property type="evidence" value="ECO:0007669"/>
    <property type="project" value="InterPro"/>
</dbReference>
<organism evidence="2">
    <name type="scientific">Vibrio sp. 1F_97</name>
    <dbReference type="NCBI Taxonomy" id="1652827"/>
    <lineage>
        <taxon>Bacteria</taxon>
        <taxon>Pseudomonadati</taxon>
        <taxon>Pseudomonadota</taxon>
        <taxon>Gammaproteobacteria</taxon>
        <taxon>Vibrionales</taxon>
        <taxon>Vibrionaceae</taxon>
        <taxon>Vibrio</taxon>
    </lineage>
</organism>
<accession>A0A0H3ZM53</accession>
<proteinExistence type="predicted"/>
<reference evidence="2" key="1">
    <citation type="journal article" date="2015" name="MBio">
        <title>Eco-Evolutionary Dynamics of Episomes among Ecologically Cohesive Bacterial Populations.</title>
        <authorList>
            <person name="Xue H."/>
            <person name="Cordero O.X."/>
            <person name="Camas F.M."/>
            <person name="Trimble W."/>
            <person name="Meyer F."/>
            <person name="Guglielmini J."/>
            <person name="Rocha E.P."/>
            <person name="Polz M.F."/>
        </authorList>
    </citation>
    <scope>NUCLEOTIDE SEQUENCE</scope>
    <source>
        <strain evidence="2">1F_97</strain>
    </source>
</reference>
<protein>
    <submittedName>
        <fullName evidence="2">Portal protein</fullName>
    </submittedName>
</protein>
<sequence length="491" mass="56122">MSEQQENRKTRKHKPGQVRFALAKQGMKGPRFGTQSISINEELRRDLGAIKQQSRRAGNDDGYVVKFLSMCETHIVGPEGFSYQSKAKLMSGKEDKRASGLIESHFSAWGKKGTCDVTGRYSWQDIQTLFIRTVAEDGEILVRFVEGFPNRYGFALQLLDSAHLDINYNRELKDGHRIRMGVELDNWDRPVAYHVLTQHPGDRVYFYGNTRYERIPASEMLLSFLPYRVGQCRGLPWAHAALLEMHHLYGYREAELTGARVAASKMFAYEPDSDVEPEDPDEEEPDFIEEVEPGMGIVVPYGYTLKELNWQHPGGNFGAFMKEGKRGAASGLDVSYNTLANDLEGVNFSSLRQAVLEDRDSWKKKQRWMRQELCDRVASLWLRMALVSGAIPSLKFSDYERLNHHRFQGRRWEWVDPLKDEKANTEAIGNMTKSPLQIIRDRGEDPETVINELLEFEDMVAQIRKLRGAGQNQPKQDTEEDDAEGNHPEAG</sequence>
<dbReference type="AlphaFoldDB" id="A0A0H3ZM53"/>
<name>A0A0H3ZM53_9VIBR</name>
<evidence type="ECO:0000313" key="2">
    <source>
        <dbReference type="EMBL" id="AKN37328.1"/>
    </source>
</evidence>